<protein>
    <submittedName>
        <fullName evidence="2">Membrane protein</fullName>
    </submittedName>
</protein>
<evidence type="ECO:0000256" key="1">
    <source>
        <dbReference type="SAM" id="Phobius"/>
    </source>
</evidence>
<keyword evidence="1" id="KW-1133">Transmembrane helix</keyword>
<dbReference type="EMBL" id="JTJR01000036">
    <property type="protein sequence ID" value="OBX03878.1"/>
    <property type="molecule type" value="Genomic_DNA"/>
</dbReference>
<dbReference type="Proteomes" id="UP000092626">
    <property type="component" value="Unassembled WGS sequence"/>
</dbReference>
<reference evidence="2 3" key="1">
    <citation type="submission" date="2014-11" db="EMBL/GenBank/DDBJ databases">
        <title>Pan-genome of Gallibacterium spp.</title>
        <authorList>
            <person name="Kudirkiene E."/>
            <person name="Bojesen A.M."/>
        </authorList>
    </citation>
    <scope>NUCLEOTIDE SEQUENCE [LARGE SCALE GENOMIC DNA]</scope>
    <source>
        <strain evidence="2 3">59/S3/89</strain>
    </source>
</reference>
<proteinExistence type="predicted"/>
<evidence type="ECO:0000313" key="3">
    <source>
        <dbReference type="Proteomes" id="UP000092626"/>
    </source>
</evidence>
<organism evidence="2 3">
    <name type="scientific">Gallibacterium genomosp. 3</name>
    <dbReference type="NCBI Taxonomy" id="505345"/>
    <lineage>
        <taxon>Bacteria</taxon>
        <taxon>Pseudomonadati</taxon>
        <taxon>Pseudomonadota</taxon>
        <taxon>Gammaproteobacteria</taxon>
        <taxon>Pasteurellales</taxon>
        <taxon>Pasteurellaceae</taxon>
        <taxon>Gallibacterium</taxon>
    </lineage>
</organism>
<dbReference type="InterPro" id="IPR035333">
    <property type="entry name" value="DUF5389"/>
</dbReference>
<feature type="transmembrane region" description="Helical" evidence="1">
    <location>
        <begin position="83"/>
        <end position="104"/>
    </location>
</feature>
<name>A0A1A7PMV3_9PAST</name>
<dbReference type="Pfam" id="PF17364">
    <property type="entry name" value="DUF5389"/>
    <property type="match status" value="1"/>
</dbReference>
<evidence type="ECO:0000313" key="2">
    <source>
        <dbReference type="EMBL" id="OBX03878.1"/>
    </source>
</evidence>
<dbReference type="RefSeq" id="WP_065237899.1">
    <property type="nucleotide sequence ID" value="NZ_JTJR01000036.1"/>
</dbReference>
<keyword evidence="1" id="KW-0812">Transmembrane</keyword>
<dbReference type="AlphaFoldDB" id="A0A1A7PMV3"/>
<comment type="caution">
    <text evidence="2">The sequence shown here is derived from an EMBL/GenBank/DDBJ whole genome shotgun (WGS) entry which is preliminary data.</text>
</comment>
<dbReference type="STRING" id="505345.QV06_09330"/>
<dbReference type="PATRIC" id="fig|505345.6.peg.1896"/>
<gene>
    <name evidence="2" type="ORF">QV06_09330</name>
</gene>
<keyword evidence="1" id="KW-0472">Membrane</keyword>
<accession>A0A1A7PMV3</accession>
<sequence length="106" mass="12340">MRKKNNFPEGFSKFSWAIAIFCIPALLWPLSLLLSPSLKQNPNLSEMAFTNMSIFMWSYPLLLFILARIIYKLHQRKPKFAAYVLAICFILFYLAVLLIAVYVFQA</sequence>
<feature type="transmembrane region" description="Helical" evidence="1">
    <location>
        <begin position="12"/>
        <end position="34"/>
    </location>
</feature>
<feature type="transmembrane region" description="Helical" evidence="1">
    <location>
        <begin position="54"/>
        <end position="71"/>
    </location>
</feature>